<feature type="compositionally biased region" description="Basic and acidic residues" evidence="1">
    <location>
        <begin position="170"/>
        <end position="200"/>
    </location>
</feature>
<organism evidence="2 3">
    <name type="scientific">Staphylotrichum tortipilum</name>
    <dbReference type="NCBI Taxonomy" id="2831512"/>
    <lineage>
        <taxon>Eukaryota</taxon>
        <taxon>Fungi</taxon>
        <taxon>Dikarya</taxon>
        <taxon>Ascomycota</taxon>
        <taxon>Pezizomycotina</taxon>
        <taxon>Sordariomycetes</taxon>
        <taxon>Sordariomycetidae</taxon>
        <taxon>Sordariales</taxon>
        <taxon>Chaetomiaceae</taxon>
        <taxon>Staphylotrichum</taxon>
    </lineage>
</organism>
<feature type="compositionally biased region" description="Basic residues" evidence="1">
    <location>
        <begin position="235"/>
        <end position="245"/>
    </location>
</feature>
<protein>
    <submittedName>
        <fullName evidence="2">Uncharacterized protein</fullName>
    </submittedName>
</protein>
<gene>
    <name evidence="2" type="ORF">C8A05DRAFT_38990</name>
</gene>
<sequence length="259" mass="27228">MAPQDDNPQSTRSALADFNKTYNSISLGMAAHNTFLSNLSKHRAAKNTSTQPTRPAPQRTISSNSDLNTAWLPPPSAGLGYRAPPSSSKSPSASSSGASTPAPDHETNVLRKKILGRNAARQVAEGQLQQKQQGLKKGSSKGNAGQSESEEEVGRGGLVRTRGKRGATGEGREAEYGGRRKRVRVEGGEGKEEGKEEGKAGGDSVVVCGEDVVMGGHQGGEQQEGEQTPAESEKKRKRKNKKKKGTGGGEPGTVAVEEN</sequence>
<feature type="region of interest" description="Disordered" evidence="1">
    <location>
        <begin position="40"/>
        <end position="259"/>
    </location>
</feature>
<dbReference type="Proteomes" id="UP001303889">
    <property type="component" value="Unassembled WGS sequence"/>
</dbReference>
<dbReference type="EMBL" id="MU856161">
    <property type="protein sequence ID" value="KAK3897458.1"/>
    <property type="molecule type" value="Genomic_DNA"/>
</dbReference>
<reference evidence="2" key="2">
    <citation type="submission" date="2023-05" db="EMBL/GenBank/DDBJ databases">
        <authorList>
            <consortium name="Lawrence Berkeley National Laboratory"/>
            <person name="Steindorff A."/>
            <person name="Hensen N."/>
            <person name="Bonometti L."/>
            <person name="Westerberg I."/>
            <person name="Brannstrom I.O."/>
            <person name="Guillou S."/>
            <person name="Cros-Aarteil S."/>
            <person name="Calhoun S."/>
            <person name="Haridas S."/>
            <person name="Kuo A."/>
            <person name="Mondo S."/>
            <person name="Pangilinan J."/>
            <person name="Riley R."/>
            <person name="Labutti K."/>
            <person name="Andreopoulos B."/>
            <person name="Lipzen A."/>
            <person name="Chen C."/>
            <person name="Yanf M."/>
            <person name="Daum C."/>
            <person name="Ng V."/>
            <person name="Clum A."/>
            <person name="Ohm R."/>
            <person name="Martin F."/>
            <person name="Silar P."/>
            <person name="Natvig D."/>
            <person name="Lalanne C."/>
            <person name="Gautier V."/>
            <person name="Ament-Velasquez S.L."/>
            <person name="Kruys A."/>
            <person name="Hutchinson M.I."/>
            <person name="Powell A.J."/>
            <person name="Barry K."/>
            <person name="Miller A.N."/>
            <person name="Grigoriev I.V."/>
            <person name="Debuchy R."/>
            <person name="Gladieux P."/>
            <person name="Thoren M.H."/>
            <person name="Johannesson H."/>
        </authorList>
    </citation>
    <scope>NUCLEOTIDE SEQUENCE</scope>
    <source>
        <strain evidence="2">CBS 103.79</strain>
    </source>
</reference>
<name>A0AAN6MCI3_9PEZI</name>
<keyword evidence="3" id="KW-1185">Reference proteome</keyword>
<evidence type="ECO:0000313" key="3">
    <source>
        <dbReference type="Proteomes" id="UP001303889"/>
    </source>
</evidence>
<accession>A0AAN6MCI3</accession>
<dbReference type="AlphaFoldDB" id="A0AAN6MCI3"/>
<feature type="compositionally biased region" description="Low complexity" evidence="1">
    <location>
        <begin position="126"/>
        <end position="142"/>
    </location>
</feature>
<comment type="caution">
    <text evidence="2">The sequence shown here is derived from an EMBL/GenBank/DDBJ whole genome shotgun (WGS) entry which is preliminary data.</text>
</comment>
<proteinExistence type="predicted"/>
<feature type="compositionally biased region" description="Polar residues" evidence="1">
    <location>
        <begin position="46"/>
        <end position="68"/>
    </location>
</feature>
<evidence type="ECO:0000256" key="1">
    <source>
        <dbReference type="SAM" id="MobiDB-lite"/>
    </source>
</evidence>
<feature type="compositionally biased region" description="Low complexity" evidence="1">
    <location>
        <begin position="83"/>
        <end position="102"/>
    </location>
</feature>
<evidence type="ECO:0000313" key="2">
    <source>
        <dbReference type="EMBL" id="KAK3897458.1"/>
    </source>
</evidence>
<reference evidence="2" key="1">
    <citation type="journal article" date="2023" name="Mol. Phylogenet. Evol.">
        <title>Genome-scale phylogeny and comparative genomics of the fungal order Sordariales.</title>
        <authorList>
            <person name="Hensen N."/>
            <person name="Bonometti L."/>
            <person name="Westerberg I."/>
            <person name="Brannstrom I.O."/>
            <person name="Guillou S."/>
            <person name="Cros-Aarteil S."/>
            <person name="Calhoun S."/>
            <person name="Haridas S."/>
            <person name="Kuo A."/>
            <person name="Mondo S."/>
            <person name="Pangilinan J."/>
            <person name="Riley R."/>
            <person name="LaButti K."/>
            <person name="Andreopoulos B."/>
            <person name="Lipzen A."/>
            <person name="Chen C."/>
            <person name="Yan M."/>
            <person name="Daum C."/>
            <person name="Ng V."/>
            <person name="Clum A."/>
            <person name="Steindorff A."/>
            <person name="Ohm R.A."/>
            <person name="Martin F."/>
            <person name="Silar P."/>
            <person name="Natvig D.O."/>
            <person name="Lalanne C."/>
            <person name="Gautier V."/>
            <person name="Ament-Velasquez S.L."/>
            <person name="Kruys A."/>
            <person name="Hutchinson M.I."/>
            <person name="Powell A.J."/>
            <person name="Barry K."/>
            <person name="Miller A.N."/>
            <person name="Grigoriev I.V."/>
            <person name="Debuchy R."/>
            <person name="Gladieux P."/>
            <person name="Hiltunen Thoren M."/>
            <person name="Johannesson H."/>
        </authorList>
    </citation>
    <scope>NUCLEOTIDE SEQUENCE</scope>
    <source>
        <strain evidence="2">CBS 103.79</strain>
    </source>
</reference>